<sequence length="69" mass="7992">MINTCKKNNQIGLENPWTKNVAKYMSWTEIKKWANENIHSIDIRDWLSGAMRAYHKNDSGMLGHMIIGS</sequence>
<evidence type="ECO:0000313" key="1">
    <source>
        <dbReference type="EMBL" id="GAF87478.1"/>
    </source>
</evidence>
<organism evidence="1">
    <name type="scientific">marine sediment metagenome</name>
    <dbReference type="NCBI Taxonomy" id="412755"/>
    <lineage>
        <taxon>unclassified sequences</taxon>
        <taxon>metagenomes</taxon>
        <taxon>ecological metagenomes</taxon>
    </lineage>
</organism>
<accession>X0T202</accession>
<proteinExistence type="predicted"/>
<comment type="caution">
    <text evidence="1">The sequence shown here is derived from an EMBL/GenBank/DDBJ whole genome shotgun (WGS) entry which is preliminary data.</text>
</comment>
<dbReference type="AlphaFoldDB" id="X0T202"/>
<reference evidence="1" key="1">
    <citation type="journal article" date="2014" name="Front. Microbiol.">
        <title>High frequency of phylogenetically diverse reductive dehalogenase-homologous genes in deep subseafloor sedimentary metagenomes.</title>
        <authorList>
            <person name="Kawai M."/>
            <person name="Futagami T."/>
            <person name="Toyoda A."/>
            <person name="Takaki Y."/>
            <person name="Nishi S."/>
            <person name="Hori S."/>
            <person name="Arai W."/>
            <person name="Tsubouchi T."/>
            <person name="Morono Y."/>
            <person name="Uchiyama I."/>
            <person name="Ito T."/>
            <person name="Fujiyama A."/>
            <person name="Inagaki F."/>
            <person name="Takami H."/>
        </authorList>
    </citation>
    <scope>NUCLEOTIDE SEQUENCE</scope>
    <source>
        <strain evidence="1">Expedition CK06-06</strain>
    </source>
</reference>
<name>X0T202_9ZZZZ</name>
<gene>
    <name evidence="1" type="ORF">S01H1_25125</name>
</gene>
<protein>
    <submittedName>
        <fullName evidence="1">Uncharacterized protein</fullName>
    </submittedName>
</protein>
<dbReference type="EMBL" id="BARS01015146">
    <property type="protein sequence ID" value="GAF87478.1"/>
    <property type="molecule type" value="Genomic_DNA"/>
</dbReference>